<dbReference type="EMBL" id="NMUH01000161">
    <property type="protein sequence ID" value="MQL73324.1"/>
    <property type="molecule type" value="Genomic_DNA"/>
</dbReference>
<dbReference type="SUPFAM" id="SSF69304">
    <property type="entry name" value="Tricorn protease N-terminal domain"/>
    <property type="match status" value="1"/>
</dbReference>
<dbReference type="InterPro" id="IPR011042">
    <property type="entry name" value="6-blade_b-propeller_TolB-like"/>
</dbReference>
<evidence type="ECO:0000256" key="1">
    <source>
        <dbReference type="SAM" id="SignalP"/>
    </source>
</evidence>
<feature type="chain" id="PRO_5032584334" evidence="1">
    <location>
        <begin position="26"/>
        <end position="726"/>
    </location>
</feature>
<keyword evidence="3" id="KW-1185">Reference proteome</keyword>
<dbReference type="Proteomes" id="UP000652761">
    <property type="component" value="Unassembled WGS sequence"/>
</dbReference>
<feature type="signal peptide" evidence="1">
    <location>
        <begin position="1"/>
        <end position="25"/>
    </location>
</feature>
<dbReference type="OrthoDB" id="43744at2759"/>
<evidence type="ECO:0000313" key="3">
    <source>
        <dbReference type="Proteomes" id="UP000652761"/>
    </source>
</evidence>
<sequence>MAMAVFPRALRHHLLLVLLLFSVRGVPLCRGAAPAPGGGKTSSILFNTLGRSRYTYDVFSSPVPAPLGSSSSSLSSVLSLSRELRVTDGRYVNYNGFFPADPSRLLSLFSATPPLHDDAARHQQQRVEAIVYVGERNGVSNIYLDAYPSPGTGAGRRVHLPLLRPDGNGGVSMKDRPSVVGDSIIYVSTHEDSGVPRLSWAAVYSTHLSTGETRRLSPPGVPDFSPAVSPSGEWTAVASWGERAWAKDNQDLNTDIYVFRTRDGSGRRKVVDHGGWPTWADESTLFFHRNCEDGWWSVFRAVLGEGPSEATVERVTPPGLHAFTPAAGKGFVAVATRRPSSDFRHIELLDLAHNTFVELTAPISPELHHYNPFVSPDSAKIGYHRCSGGGRLMFESLTSPLPDISLFRIDASFPSISPDGSRIAFSALPGVYVMNSDGSGRRQILPDFAFPTAWDPKRKGVLYTSLGPGFVSPTTEVDVVSITLPDEEEEDGAAEPTTSARPMIKKLTTDGSNNAFPSPSPDGKWLVFRSGRSGNKNLYIMDAVEGEQAGLRRLTNGPWIDTMCTWSPDGEWIAFSSNMDQPDVWGFSLYLIHPNGTGLRTLFRSGANGRANHPAFSPDSKRVVFSTDYAGVSSEPVSNANSALPYGEIYVVGIDGTGLQRLTHNAYEDGTVVWSPFYMEPRDVAEEQPPCEFDDCDWLEPVGSSFASAAGAPRCPVRRSSSRSSS</sequence>
<gene>
    <name evidence="2" type="ORF">Taro_005646</name>
</gene>
<name>A0A843TVB4_COLES</name>
<organism evidence="2 3">
    <name type="scientific">Colocasia esculenta</name>
    <name type="common">Wild taro</name>
    <name type="synonym">Arum esculentum</name>
    <dbReference type="NCBI Taxonomy" id="4460"/>
    <lineage>
        <taxon>Eukaryota</taxon>
        <taxon>Viridiplantae</taxon>
        <taxon>Streptophyta</taxon>
        <taxon>Embryophyta</taxon>
        <taxon>Tracheophyta</taxon>
        <taxon>Spermatophyta</taxon>
        <taxon>Magnoliopsida</taxon>
        <taxon>Liliopsida</taxon>
        <taxon>Araceae</taxon>
        <taxon>Aroideae</taxon>
        <taxon>Colocasieae</taxon>
        <taxon>Colocasia</taxon>
    </lineage>
</organism>
<dbReference type="InterPro" id="IPR011659">
    <property type="entry name" value="WD40"/>
</dbReference>
<proteinExistence type="predicted"/>
<comment type="caution">
    <text evidence="2">The sequence shown here is derived from an EMBL/GenBank/DDBJ whole genome shotgun (WGS) entry which is preliminary data.</text>
</comment>
<dbReference type="Gene3D" id="2.120.10.30">
    <property type="entry name" value="TolB, C-terminal domain"/>
    <property type="match status" value="3"/>
</dbReference>
<dbReference type="PANTHER" id="PTHR32161">
    <property type="entry name" value="DPP6 N-TERMINAL DOMAIN-LIKE PROTEIN"/>
    <property type="match status" value="1"/>
</dbReference>
<accession>A0A843TVB4</accession>
<dbReference type="PANTHER" id="PTHR32161:SF8">
    <property type="entry name" value="DPP6 N-TERMINAL DOMAIN-LIKE PROTEIN"/>
    <property type="match status" value="1"/>
</dbReference>
<dbReference type="SUPFAM" id="SSF82171">
    <property type="entry name" value="DPP6 N-terminal domain-like"/>
    <property type="match status" value="1"/>
</dbReference>
<keyword evidence="1" id="KW-0732">Signal</keyword>
<protein>
    <submittedName>
        <fullName evidence="2">Uncharacterized protein</fullName>
    </submittedName>
</protein>
<dbReference type="AlphaFoldDB" id="A0A843TVB4"/>
<evidence type="ECO:0000313" key="2">
    <source>
        <dbReference type="EMBL" id="MQL73324.1"/>
    </source>
</evidence>
<reference evidence="2" key="1">
    <citation type="submission" date="2017-07" db="EMBL/GenBank/DDBJ databases">
        <title>Taro Niue Genome Assembly and Annotation.</title>
        <authorList>
            <person name="Atibalentja N."/>
            <person name="Keating K."/>
            <person name="Fields C.J."/>
        </authorList>
    </citation>
    <scope>NUCLEOTIDE SEQUENCE</scope>
    <source>
        <strain evidence="2">Niue_2</strain>
        <tissue evidence="2">Leaf</tissue>
    </source>
</reference>
<dbReference type="Pfam" id="PF07676">
    <property type="entry name" value="PD40"/>
    <property type="match status" value="4"/>
</dbReference>